<dbReference type="RefSeq" id="WP_341426559.1">
    <property type="nucleotide sequence ID" value="NZ_JBBUTG010000009.1"/>
</dbReference>
<name>A0ABU9BQT6_9BURK</name>
<evidence type="ECO:0000313" key="4">
    <source>
        <dbReference type="Proteomes" id="UP001371218"/>
    </source>
</evidence>
<dbReference type="Proteomes" id="UP001371218">
    <property type="component" value="Unassembled WGS sequence"/>
</dbReference>
<dbReference type="InterPro" id="IPR027383">
    <property type="entry name" value="Znf_put"/>
</dbReference>
<accession>A0ABU9BQT6</accession>
<protein>
    <submittedName>
        <fullName evidence="3">Zf-HC2 domain-containing protein</fullName>
    </submittedName>
</protein>
<feature type="compositionally biased region" description="Low complexity" evidence="1">
    <location>
        <begin position="102"/>
        <end position="114"/>
    </location>
</feature>
<proteinExistence type="predicted"/>
<reference evidence="3 4" key="1">
    <citation type="submission" date="2024-04" db="EMBL/GenBank/DDBJ databases">
        <title>Novel species of the genus Ideonella isolated from streams.</title>
        <authorList>
            <person name="Lu H."/>
        </authorList>
    </citation>
    <scope>NUCLEOTIDE SEQUENCE [LARGE SCALE GENOMIC DNA]</scope>
    <source>
        <strain evidence="3 4">DXS29W</strain>
    </source>
</reference>
<dbReference type="Gene3D" id="1.10.10.1320">
    <property type="entry name" value="Anti-sigma factor, zinc-finger domain"/>
    <property type="match status" value="1"/>
</dbReference>
<dbReference type="Pfam" id="PF13490">
    <property type="entry name" value="zf-HC2"/>
    <property type="match status" value="1"/>
</dbReference>
<feature type="region of interest" description="Disordered" evidence="1">
    <location>
        <begin position="88"/>
        <end position="114"/>
    </location>
</feature>
<sequence>MNRDTPDHTDARPEHLRAWEALPWVVNGRATPEQARWVAEHVAHCDDCRAELSWQQRLHDALAAPATAESDDCAAEAGLQRLLGRLDDVGQDQPEPSGYPVAAPTSPTSLPPTTARAQRVTWALAAAVVIQAVGLGVMSLQLTGADGDGNGYRTLSDTAAPAATNAAWRVVPQAEMTLAQWQGLLQSMQLQIVSGPNAAGAYALAPAIGAIAPRDATLARLRASPGVRMAEPIGGTP</sequence>
<keyword evidence="4" id="KW-1185">Reference proteome</keyword>
<dbReference type="InterPro" id="IPR041916">
    <property type="entry name" value="Anti_sigma_zinc_sf"/>
</dbReference>
<evidence type="ECO:0000313" key="3">
    <source>
        <dbReference type="EMBL" id="MEK8032146.1"/>
    </source>
</evidence>
<feature type="domain" description="Putative zinc-finger" evidence="2">
    <location>
        <begin position="18"/>
        <end position="49"/>
    </location>
</feature>
<evidence type="ECO:0000256" key="1">
    <source>
        <dbReference type="SAM" id="MobiDB-lite"/>
    </source>
</evidence>
<organism evidence="3 4">
    <name type="scientific">Ideonella lacteola</name>
    <dbReference type="NCBI Taxonomy" id="2984193"/>
    <lineage>
        <taxon>Bacteria</taxon>
        <taxon>Pseudomonadati</taxon>
        <taxon>Pseudomonadota</taxon>
        <taxon>Betaproteobacteria</taxon>
        <taxon>Burkholderiales</taxon>
        <taxon>Sphaerotilaceae</taxon>
        <taxon>Ideonella</taxon>
    </lineage>
</organism>
<gene>
    <name evidence="3" type="ORF">AACH06_15065</name>
</gene>
<dbReference type="EMBL" id="JBBUTG010000009">
    <property type="protein sequence ID" value="MEK8032146.1"/>
    <property type="molecule type" value="Genomic_DNA"/>
</dbReference>
<evidence type="ECO:0000259" key="2">
    <source>
        <dbReference type="Pfam" id="PF13490"/>
    </source>
</evidence>
<comment type="caution">
    <text evidence="3">The sequence shown here is derived from an EMBL/GenBank/DDBJ whole genome shotgun (WGS) entry which is preliminary data.</text>
</comment>